<dbReference type="RefSeq" id="WP_271324794.1">
    <property type="nucleotide sequence ID" value="NZ_JAAGKO020000027.1"/>
</dbReference>
<feature type="region of interest" description="Disordered" evidence="1">
    <location>
        <begin position="310"/>
        <end position="343"/>
    </location>
</feature>
<dbReference type="EMBL" id="JAAGKO020000027">
    <property type="protein sequence ID" value="MDI5964842.1"/>
    <property type="molecule type" value="Genomic_DNA"/>
</dbReference>
<accession>A0ABT6W273</accession>
<proteinExistence type="predicted"/>
<feature type="transmembrane region" description="Helical" evidence="2">
    <location>
        <begin position="89"/>
        <end position="108"/>
    </location>
</feature>
<keyword evidence="4" id="KW-1185">Reference proteome</keyword>
<gene>
    <name evidence="3" type="ORF">POF43_019300</name>
</gene>
<keyword evidence="2" id="KW-1133">Transmembrane helix</keyword>
<dbReference type="Proteomes" id="UP001156398">
    <property type="component" value="Unassembled WGS sequence"/>
</dbReference>
<keyword evidence="2" id="KW-0472">Membrane</keyword>
<feature type="transmembrane region" description="Helical" evidence="2">
    <location>
        <begin position="114"/>
        <end position="134"/>
    </location>
</feature>
<protein>
    <recommendedName>
        <fullName evidence="5">DUF2637 domain-containing protein</fullName>
    </recommendedName>
</protein>
<keyword evidence="2" id="KW-0812">Transmembrane</keyword>
<feature type="transmembrane region" description="Helical" evidence="2">
    <location>
        <begin position="146"/>
        <end position="167"/>
    </location>
</feature>
<reference evidence="3 4" key="1">
    <citation type="submission" date="2023-05" db="EMBL/GenBank/DDBJ databases">
        <title>Streptantibioticus silvisoli sp. nov., acidotolerant actinomycetes 1 from pine litter.</title>
        <authorList>
            <person name="Swiecimska M."/>
            <person name="Golinska P."/>
            <person name="Sangal V."/>
            <person name="Wachnowicz B."/>
            <person name="Goodfellow M."/>
        </authorList>
    </citation>
    <scope>NUCLEOTIDE SEQUENCE [LARGE SCALE GENOMIC DNA]</scope>
    <source>
        <strain evidence="3 4">SL54</strain>
    </source>
</reference>
<name>A0ABT6W273_9ACTN</name>
<evidence type="ECO:0000256" key="2">
    <source>
        <dbReference type="SAM" id="Phobius"/>
    </source>
</evidence>
<feature type="compositionally biased region" description="Basic and acidic residues" evidence="1">
    <location>
        <begin position="1"/>
        <end position="24"/>
    </location>
</feature>
<organism evidence="3 4">
    <name type="scientific">Streptantibioticus silvisoli</name>
    <dbReference type="NCBI Taxonomy" id="2705255"/>
    <lineage>
        <taxon>Bacteria</taxon>
        <taxon>Bacillati</taxon>
        <taxon>Actinomycetota</taxon>
        <taxon>Actinomycetes</taxon>
        <taxon>Kitasatosporales</taxon>
        <taxon>Streptomycetaceae</taxon>
        <taxon>Streptantibioticus</taxon>
    </lineage>
</organism>
<evidence type="ECO:0000256" key="1">
    <source>
        <dbReference type="SAM" id="MobiDB-lite"/>
    </source>
</evidence>
<feature type="region of interest" description="Disordered" evidence="1">
    <location>
        <begin position="1"/>
        <end position="71"/>
    </location>
</feature>
<sequence length="416" mass="44387">MSDWSEERRRNKAADAEQTRKDADAAAARRAKSRREEDERRRANAQADKAQARAEKLQERRDKANRRRERAAAWSKATTPGLIYRRGTLALVTASALGSLPAQIAHFAGISLMLLPLPFALEGAAWVMAAGVAYADERHLPGWVRWMLRGFCLAAAGFAAYINYGYGAAEASAAGYGLAAVSLLGPMFFEVRQWVGTLSESAVTPEAKAEVKAREAHAKKRANDHKDVVALADRLVSAAPFGTLSPEDAFAQAWEIKNGTRLPGMTPALHVQAAQSRVSLAASLAAVDTKKHGISPEAAAVELFLADTFTPGGEDGDGTATSGPQTSPQGPGGVDSQAAPGKPLKRLTTLIGKGKRAVSEDDERPLAEDDLTKVRALADELGGAHKLSATNVRKCIGCRTAYASRLRDAVKAEQQQ</sequence>
<feature type="compositionally biased region" description="Basic and acidic residues" evidence="1">
    <location>
        <begin position="50"/>
        <end position="62"/>
    </location>
</feature>
<evidence type="ECO:0008006" key="5">
    <source>
        <dbReference type="Google" id="ProtNLM"/>
    </source>
</evidence>
<comment type="caution">
    <text evidence="3">The sequence shown here is derived from an EMBL/GenBank/DDBJ whole genome shotgun (WGS) entry which is preliminary data.</text>
</comment>
<evidence type="ECO:0000313" key="4">
    <source>
        <dbReference type="Proteomes" id="UP001156398"/>
    </source>
</evidence>
<evidence type="ECO:0000313" key="3">
    <source>
        <dbReference type="EMBL" id="MDI5964842.1"/>
    </source>
</evidence>